<protein>
    <submittedName>
        <fullName evidence="2">40283_t:CDS:1</fullName>
    </submittedName>
</protein>
<keyword evidence="3" id="KW-1185">Reference proteome</keyword>
<feature type="coiled-coil region" evidence="1">
    <location>
        <begin position="2"/>
        <end position="29"/>
    </location>
</feature>
<dbReference type="SUPFAM" id="SSF75704">
    <property type="entry name" value="Mitotic arrest deficient-like 1, Mad1"/>
    <property type="match status" value="1"/>
</dbReference>
<keyword evidence="1" id="KW-0175">Coiled coil</keyword>
<sequence>KVEMLARRLEEQTIEVEMLKEKVRRLEERTKNNGVDGDKYNQYNRETTRVLELKDDHTARNYAIRSDLDELRNENKQLLLKLEELQKKAQKYKNLFNVR</sequence>
<dbReference type="Proteomes" id="UP000789901">
    <property type="component" value="Unassembled WGS sequence"/>
</dbReference>
<feature type="non-terminal residue" evidence="2">
    <location>
        <position position="1"/>
    </location>
</feature>
<gene>
    <name evidence="2" type="ORF">GMARGA_LOCUS650</name>
</gene>
<comment type="caution">
    <text evidence="2">The sequence shown here is derived from an EMBL/GenBank/DDBJ whole genome shotgun (WGS) entry which is preliminary data.</text>
</comment>
<evidence type="ECO:0000313" key="2">
    <source>
        <dbReference type="EMBL" id="CAG8468319.1"/>
    </source>
</evidence>
<reference evidence="2 3" key="1">
    <citation type="submission" date="2021-06" db="EMBL/GenBank/DDBJ databases">
        <authorList>
            <person name="Kallberg Y."/>
            <person name="Tangrot J."/>
            <person name="Rosling A."/>
        </authorList>
    </citation>
    <scope>NUCLEOTIDE SEQUENCE [LARGE SCALE GENOMIC DNA]</scope>
    <source>
        <strain evidence="2 3">120-4 pot B 10/14</strain>
    </source>
</reference>
<evidence type="ECO:0000256" key="1">
    <source>
        <dbReference type="SAM" id="Coils"/>
    </source>
</evidence>
<dbReference type="EMBL" id="CAJVQB010000115">
    <property type="protein sequence ID" value="CAG8468319.1"/>
    <property type="molecule type" value="Genomic_DNA"/>
</dbReference>
<accession>A0ABM8VX38</accession>
<feature type="coiled-coil region" evidence="1">
    <location>
        <begin position="68"/>
        <end position="95"/>
    </location>
</feature>
<dbReference type="Gene3D" id="6.10.250.90">
    <property type="match status" value="1"/>
</dbReference>
<evidence type="ECO:0000313" key="3">
    <source>
        <dbReference type="Proteomes" id="UP000789901"/>
    </source>
</evidence>
<proteinExistence type="predicted"/>
<organism evidence="2 3">
    <name type="scientific">Gigaspora margarita</name>
    <dbReference type="NCBI Taxonomy" id="4874"/>
    <lineage>
        <taxon>Eukaryota</taxon>
        <taxon>Fungi</taxon>
        <taxon>Fungi incertae sedis</taxon>
        <taxon>Mucoromycota</taxon>
        <taxon>Glomeromycotina</taxon>
        <taxon>Glomeromycetes</taxon>
        <taxon>Diversisporales</taxon>
        <taxon>Gigasporaceae</taxon>
        <taxon>Gigaspora</taxon>
    </lineage>
</organism>
<name>A0ABM8VX38_GIGMA</name>